<evidence type="ECO:0000313" key="1">
    <source>
        <dbReference type="EMBL" id="MCV3212658.1"/>
    </source>
</evidence>
<keyword evidence="2" id="KW-1185">Reference proteome</keyword>
<gene>
    <name evidence="1" type="ORF">OGM63_03780</name>
</gene>
<evidence type="ECO:0000313" key="2">
    <source>
        <dbReference type="Proteomes" id="UP001526143"/>
    </source>
</evidence>
<name>A0ABT3AU57_9CYAN</name>
<protein>
    <recommendedName>
        <fullName evidence="3">Transposase</fullName>
    </recommendedName>
</protein>
<feature type="non-terminal residue" evidence="1">
    <location>
        <position position="107"/>
    </location>
</feature>
<reference evidence="1 2" key="1">
    <citation type="submission" date="2022-10" db="EMBL/GenBank/DDBJ databases">
        <title>Identification of biosynthetic pathway for the production of the potent trypsin inhibitor radiosumin.</title>
        <authorList>
            <person name="Fewer D.P."/>
            <person name="Delbaje E."/>
            <person name="Ouyang X."/>
            <person name="Agostino P.D."/>
            <person name="Wahlsten M."/>
            <person name="Jokela J."/>
            <person name="Permi P."/>
            <person name="Haapaniemi E."/>
            <person name="Koistinen H."/>
        </authorList>
    </citation>
    <scope>NUCLEOTIDE SEQUENCE [LARGE SCALE GENOMIC DNA]</scope>
    <source>
        <strain evidence="1 2">NIES-515</strain>
    </source>
</reference>
<proteinExistence type="predicted"/>
<accession>A0ABT3AU57</accession>
<evidence type="ECO:0008006" key="3">
    <source>
        <dbReference type="Google" id="ProtNLM"/>
    </source>
</evidence>
<dbReference type="Proteomes" id="UP001526143">
    <property type="component" value="Unassembled WGS sequence"/>
</dbReference>
<dbReference type="EMBL" id="JAOWRF010000060">
    <property type="protein sequence ID" value="MCV3212658.1"/>
    <property type="molecule type" value="Genomic_DNA"/>
</dbReference>
<organism evidence="1 2">
    <name type="scientific">Plectonema radiosum NIES-515</name>
    <dbReference type="NCBI Taxonomy" id="2986073"/>
    <lineage>
        <taxon>Bacteria</taxon>
        <taxon>Bacillati</taxon>
        <taxon>Cyanobacteriota</taxon>
        <taxon>Cyanophyceae</taxon>
        <taxon>Oscillatoriophycideae</taxon>
        <taxon>Oscillatoriales</taxon>
        <taxon>Microcoleaceae</taxon>
        <taxon>Plectonema</taxon>
    </lineage>
</organism>
<sequence length="107" mass="12239">MKQCLRQKIYSQKFSAETLVGWTTISNRRKYYWIELTQLHKKDKYKLVVSALALILGTKVPTTSKSYWIVAVSIITIFVQTSLPLRAQMNLEGEIRRTGGTGETRGT</sequence>
<dbReference type="RefSeq" id="WP_263744169.1">
    <property type="nucleotide sequence ID" value="NZ_JAOWRF010000060.1"/>
</dbReference>
<comment type="caution">
    <text evidence="1">The sequence shown here is derived from an EMBL/GenBank/DDBJ whole genome shotgun (WGS) entry which is preliminary data.</text>
</comment>